<evidence type="ECO:0000256" key="5">
    <source>
        <dbReference type="PROSITE-ProRule" id="PRU00169"/>
    </source>
</evidence>
<feature type="modified residue" description="4-aspartylphosphate" evidence="5">
    <location>
        <position position="54"/>
    </location>
</feature>
<evidence type="ECO:0000259" key="7">
    <source>
        <dbReference type="PROSITE" id="PS50110"/>
    </source>
</evidence>
<evidence type="ECO:0000313" key="9">
    <source>
        <dbReference type="Proteomes" id="UP001250932"/>
    </source>
</evidence>
<comment type="caution">
    <text evidence="8">The sequence shown here is derived from an EMBL/GenBank/DDBJ whole genome shotgun (WGS) entry which is preliminary data.</text>
</comment>
<dbReference type="PROSITE" id="PS00676">
    <property type="entry name" value="SIGMA54_INTERACT_2"/>
    <property type="match status" value="1"/>
</dbReference>
<evidence type="ECO:0000256" key="1">
    <source>
        <dbReference type="ARBA" id="ARBA00022741"/>
    </source>
</evidence>
<dbReference type="InterPro" id="IPR002197">
    <property type="entry name" value="HTH_Fis"/>
</dbReference>
<feature type="domain" description="Response regulatory" evidence="7">
    <location>
        <begin position="2"/>
        <end position="119"/>
    </location>
</feature>
<dbReference type="PRINTS" id="PR01590">
    <property type="entry name" value="HTHFIS"/>
</dbReference>
<name>A0ABU3K7Y1_9BACT</name>
<dbReference type="Pfam" id="PF00158">
    <property type="entry name" value="Sigma54_activat"/>
    <property type="match status" value="1"/>
</dbReference>
<dbReference type="InterPro" id="IPR009057">
    <property type="entry name" value="Homeodomain-like_sf"/>
</dbReference>
<evidence type="ECO:0000259" key="6">
    <source>
        <dbReference type="PROSITE" id="PS50045"/>
    </source>
</evidence>
<dbReference type="InterPro" id="IPR001789">
    <property type="entry name" value="Sig_transdc_resp-reg_receiver"/>
</dbReference>
<protein>
    <submittedName>
        <fullName evidence="8">Sigma 54-interacting transcriptional regulator</fullName>
    </submittedName>
</protein>
<dbReference type="SUPFAM" id="SSF46689">
    <property type="entry name" value="Homeodomain-like"/>
    <property type="match status" value="1"/>
</dbReference>
<keyword evidence="4" id="KW-0804">Transcription</keyword>
<dbReference type="InterPro" id="IPR025662">
    <property type="entry name" value="Sigma_54_int_dom_ATP-bd_1"/>
</dbReference>
<dbReference type="InterPro" id="IPR025943">
    <property type="entry name" value="Sigma_54_int_dom_ATP-bd_2"/>
</dbReference>
<keyword evidence="3" id="KW-0805">Transcription regulation</keyword>
<keyword evidence="1" id="KW-0547">Nucleotide-binding</keyword>
<dbReference type="SUPFAM" id="SSF52172">
    <property type="entry name" value="CheY-like"/>
    <property type="match status" value="1"/>
</dbReference>
<dbReference type="InterPro" id="IPR002078">
    <property type="entry name" value="Sigma_54_int"/>
</dbReference>
<dbReference type="InterPro" id="IPR027417">
    <property type="entry name" value="P-loop_NTPase"/>
</dbReference>
<feature type="domain" description="Sigma-54 factor interaction" evidence="6">
    <location>
        <begin position="268"/>
        <end position="498"/>
    </location>
</feature>
<dbReference type="InterPro" id="IPR011006">
    <property type="entry name" value="CheY-like_superfamily"/>
</dbReference>
<dbReference type="InterPro" id="IPR003593">
    <property type="entry name" value="AAA+_ATPase"/>
</dbReference>
<dbReference type="Pfam" id="PF00072">
    <property type="entry name" value="Response_reg"/>
    <property type="match status" value="1"/>
</dbReference>
<dbReference type="Gene3D" id="3.30.450.20">
    <property type="entry name" value="PAS domain"/>
    <property type="match status" value="1"/>
</dbReference>
<dbReference type="Gene3D" id="3.40.50.300">
    <property type="entry name" value="P-loop containing nucleotide triphosphate hydrolases"/>
    <property type="match status" value="1"/>
</dbReference>
<keyword evidence="2" id="KW-0067">ATP-binding</keyword>
<keyword evidence="5" id="KW-0597">Phosphoprotein</keyword>
<dbReference type="PROSITE" id="PS50045">
    <property type="entry name" value="SIGMA54_INTERACT_4"/>
    <property type="match status" value="1"/>
</dbReference>
<dbReference type="Gene3D" id="1.10.10.60">
    <property type="entry name" value="Homeodomain-like"/>
    <property type="match status" value="1"/>
</dbReference>
<accession>A0ABU3K7Y1</accession>
<keyword evidence="9" id="KW-1185">Reference proteome</keyword>
<dbReference type="CDD" id="cd00156">
    <property type="entry name" value="REC"/>
    <property type="match status" value="1"/>
</dbReference>
<evidence type="ECO:0000256" key="4">
    <source>
        <dbReference type="ARBA" id="ARBA00023163"/>
    </source>
</evidence>
<dbReference type="SUPFAM" id="SSF52540">
    <property type="entry name" value="P-loop containing nucleoside triphosphate hydrolases"/>
    <property type="match status" value="1"/>
</dbReference>
<dbReference type="SMART" id="SM00448">
    <property type="entry name" value="REC"/>
    <property type="match status" value="1"/>
</dbReference>
<sequence length="581" mass="65502">MKILLLEDNPGDARLIRELFREIQNHSVEIINAESLGQAFDHLKKSPFDVALVDLSLPDSHGLGTFRKLAEAYPSLPLVLLTGLNDQEIAIQAVREGAQDYLNKGEVDGQILVRSIDYAIERKRIQAELERVNAQVKKNADDLHSILNQLHIGTILTNPEGRILHMSISALRLLGKMDNGLEGQLWQHALGLTDDDIQILDHLMTQPIEERKKVLVHFTPPGNSPHWLEIDIQDDPRDPQAKMFFLYDVTEVHKLRQQLDEKSQFHDMIGKCKPMQEVYRQIQNLSQVETTVLIEGETGTGKELVARALHYSSPRKDKPFLAVNCAGLTESLLGSQLFGHKKGAFTGASTDHRGFFESAQGGTLFLDEIGDMPPSVQTNLLRVLQEKEITRLGESQPRKVDVRIICATHQNLNEQVANNQFRADLLYRIRVGRIRLPALRERKEDIPLLVSATLSQCRQAMGKLIVQDISPSALHLLSDYAWPGNVREFKSVIEYAVLQCEGSTILPQHFPPELLEQPNHTAHQENLELPTALPEKNREQILSALQQTKGNRAKAAKLMGISRATFYRWLDDLNISTQDLS</sequence>
<evidence type="ECO:0000256" key="3">
    <source>
        <dbReference type="ARBA" id="ARBA00023015"/>
    </source>
</evidence>
<dbReference type="PROSITE" id="PS00675">
    <property type="entry name" value="SIGMA54_INTERACT_1"/>
    <property type="match status" value="1"/>
</dbReference>
<reference evidence="8 9" key="1">
    <citation type="journal article" date="2023" name="ISME J.">
        <title>Cultivation and genomic characterization of novel and ubiquitous marine nitrite-oxidizing bacteria from the Nitrospirales.</title>
        <authorList>
            <person name="Mueller A.J."/>
            <person name="Daebeler A."/>
            <person name="Herbold C.W."/>
            <person name="Kirkegaard R.H."/>
            <person name="Daims H."/>
        </authorList>
    </citation>
    <scope>NUCLEOTIDE SEQUENCE [LARGE SCALE GENOMIC DNA]</scope>
    <source>
        <strain evidence="8 9">EB</strain>
    </source>
</reference>
<dbReference type="Pfam" id="PF25601">
    <property type="entry name" value="AAA_lid_14"/>
    <property type="match status" value="1"/>
</dbReference>
<evidence type="ECO:0000256" key="2">
    <source>
        <dbReference type="ARBA" id="ARBA00022840"/>
    </source>
</evidence>
<dbReference type="InterPro" id="IPR058031">
    <property type="entry name" value="AAA_lid_NorR"/>
</dbReference>
<dbReference type="Gene3D" id="3.40.50.2300">
    <property type="match status" value="1"/>
</dbReference>
<proteinExistence type="predicted"/>
<dbReference type="EMBL" id="JAQOUE010000001">
    <property type="protein sequence ID" value="MDT7042506.1"/>
    <property type="molecule type" value="Genomic_DNA"/>
</dbReference>
<dbReference type="PROSITE" id="PS50110">
    <property type="entry name" value="RESPONSE_REGULATORY"/>
    <property type="match status" value="1"/>
</dbReference>
<dbReference type="Proteomes" id="UP001250932">
    <property type="component" value="Unassembled WGS sequence"/>
</dbReference>
<gene>
    <name evidence="8" type="ORF">PPG34_09080</name>
</gene>
<dbReference type="CDD" id="cd00009">
    <property type="entry name" value="AAA"/>
    <property type="match status" value="1"/>
</dbReference>
<dbReference type="RefSeq" id="WP_313832919.1">
    <property type="nucleotide sequence ID" value="NZ_JAQOUE010000001.1"/>
</dbReference>
<dbReference type="Pfam" id="PF02954">
    <property type="entry name" value="HTH_8"/>
    <property type="match status" value="1"/>
</dbReference>
<dbReference type="PANTHER" id="PTHR32071">
    <property type="entry name" value="TRANSCRIPTIONAL REGULATORY PROTEIN"/>
    <property type="match status" value="1"/>
</dbReference>
<dbReference type="SMART" id="SM00382">
    <property type="entry name" value="AAA"/>
    <property type="match status" value="1"/>
</dbReference>
<dbReference type="Gene3D" id="1.10.8.60">
    <property type="match status" value="1"/>
</dbReference>
<organism evidence="8 9">
    <name type="scientific">Candidatus Nitronereus thalassa</name>
    <dbReference type="NCBI Taxonomy" id="3020898"/>
    <lineage>
        <taxon>Bacteria</taxon>
        <taxon>Pseudomonadati</taxon>
        <taxon>Nitrospirota</taxon>
        <taxon>Nitrospiria</taxon>
        <taxon>Nitrospirales</taxon>
        <taxon>Nitrospiraceae</taxon>
        <taxon>Candidatus Nitronereus</taxon>
    </lineage>
</organism>
<evidence type="ECO:0000313" key="8">
    <source>
        <dbReference type="EMBL" id="MDT7042506.1"/>
    </source>
</evidence>